<organism evidence="3 4">
    <name type="scientific">Euplotes crassus</name>
    <dbReference type="NCBI Taxonomy" id="5936"/>
    <lineage>
        <taxon>Eukaryota</taxon>
        <taxon>Sar</taxon>
        <taxon>Alveolata</taxon>
        <taxon>Ciliophora</taxon>
        <taxon>Intramacronucleata</taxon>
        <taxon>Spirotrichea</taxon>
        <taxon>Hypotrichia</taxon>
        <taxon>Euplotida</taxon>
        <taxon>Euplotidae</taxon>
        <taxon>Moneuplotes</taxon>
    </lineage>
</organism>
<protein>
    <submittedName>
        <fullName evidence="3">Uncharacterized protein</fullName>
    </submittedName>
</protein>
<comment type="caution">
    <text evidence="3">The sequence shown here is derived from an EMBL/GenBank/DDBJ whole genome shotgun (WGS) entry which is preliminary data.</text>
</comment>
<evidence type="ECO:0000313" key="3">
    <source>
        <dbReference type="EMBL" id="CAI2383930.1"/>
    </source>
</evidence>
<keyword evidence="1" id="KW-0175">Coiled coil</keyword>
<feature type="coiled-coil region" evidence="1">
    <location>
        <begin position="734"/>
        <end position="761"/>
    </location>
</feature>
<feature type="coiled-coil region" evidence="1">
    <location>
        <begin position="471"/>
        <end position="498"/>
    </location>
</feature>
<sequence length="871" mass="100486">MEPNRPLEIENSYCRNSEEPSIEFTYANQGNNNNNSLKSSKYSNTINIHENEKLDSYDDKVFNDLTNSNCEDLNDSSKPVVPMLDLSIIHSQSKDKNTKQACHAKPKEPTNNEEKINNIKKIQSKNIPKRNKHTIQSKHQSYSKNDIHRTKGRNNALESKKSSMAKIVQKSTKTCTLKPKMQSKNNNPSTRTKKFMVKHGFDQRKKSGVYKPEQRLLGDPSVKSNNSTLLKAKRKSCKESIIDHILNNSSGNKPGNVDRMYQAYRSTNNNASLKPSSCKYSKSRPEMYVTSMNHSRTTKAKDITRDAYRSFVSRNNGNKNLNQRPKSSVVRHNMSHESNFDNLGGQRSESVNERFLLPEERNKLRVVNISLDQMDNYQIAETYPQSLALSKDSHQDEIMRKLSPNQRQEILRIREEGKSRCQQIINQIDIMKSKASDRAIETSERNRQSQNDEYIKTIAGNYEEILRNLKNNEVSSKLKDYESRMKSFENEIHNMHLNMSQQNLILSQNLQSNYASPPPNKGWSSSLAEPNLVYQKRILDDSVNYQSKDSIALQNILSNKCGSYSKPCPGKPNQNAPEGVNKTLHHKKDSGNSLCLINSLNDFESSPILQENLIKSPNKEICLNLEPYHSLNNKSTSINQNSTDQSSILLHEEIKICQMEIELLQKKLKYYRTQLENLGEDNTNDWELMIQTIQRQLSEKVQELAQKKAKRDSISAQAYTNQYSNYESVHPPRLSGIERRRKRLDNQLNHLNMLSHECEEEINLTHESRLSISSMMSNFSIPNEHEIKPQSSSGAPQLSNMLMNYQILNKPMVDFGASPEKNMKNQRKSIKNTEKDTIKPQNSQYIRVKHRYRNLKESMQFHPKNCFNRDK</sequence>
<feature type="region of interest" description="Disordered" evidence="2">
    <location>
        <begin position="92"/>
        <end position="111"/>
    </location>
</feature>
<proteinExistence type="predicted"/>
<evidence type="ECO:0000256" key="2">
    <source>
        <dbReference type="SAM" id="MobiDB-lite"/>
    </source>
</evidence>
<accession>A0AAD2D8X9</accession>
<feature type="compositionally biased region" description="Basic residues" evidence="2">
    <location>
        <begin position="127"/>
        <end position="136"/>
    </location>
</feature>
<gene>
    <name evidence="3" type="ORF">ECRASSUSDP1_LOCUS25448</name>
</gene>
<evidence type="ECO:0000256" key="1">
    <source>
        <dbReference type="SAM" id="Coils"/>
    </source>
</evidence>
<keyword evidence="4" id="KW-1185">Reference proteome</keyword>
<feature type="region of interest" description="Disordered" evidence="2">
    <location>
        <begin position="171"/>
        <end position="195"/>
    </location>
</feature>
<feature type="region of interest" description="Disordered" evidence="2">
    <location>
        <begin position="127"/>
        <end position="146"/>
    </location>
</feature>
<name>A0AAD2D8X9_EUPCR</name>
<dbReference type="AlphaFoldDB" id="A0AAD2D8X9"/>
<dbReference type="EMBL" id="CAMPGE010026238">
    <property type="protein sequence ID" value="CAI2383930.1"/>
    <property type="molecule type" value="Genomic_DNA"/>
</dbReference>
<feature type="coiled-coil region" evidence="1">
    <location>
        <begin position="661"/>
        <end position="710"/>
    </location>
</feature>
<reference evidence="3" key="1">
    <citation type="submission" date="2023-07" db="EMBL/GenBank/DDBJ databases">
        <authorList>
            <consortium name="AG Swart"/>
            <person name="Singh M."/>
            <person name="Singh A."/>
            <person name="Seah K."/>
            <person name="Emmerich C."/>
        </authorList>
    </citation>
    <scope>NUCLEOTIDE SEQUENCE</scope>
    <source>
        <strain evidence="3">DP1</strain>
    </source>
</reference>
<dbReference type="Proteomes" id="UP001295684">
    <property type="component" value="Unassembled WGS sequence"/>
</dbReference>
<evidence type="ECO:0000313" key="4">
    <source>
        <dbReference type="Proteomes" id="UP001295684"/>
    </source>
</evidence>